<reference evidence="1 2" key="1">
    <citation type="journal article" date="2020" name="Mol. Plant">
        <title>The Chromosome-Based Rubber Tree Genome Provides New Insights into Spurge Genome Evolution and Rubber Biosynthesis.</title>
        <authorList>
            <person name="Liu J."/>
            <person name="Shi C."/>
            <person name="Shi C.C."/>
            <person name="Li W."/>
            <person name="Zhang Q.J."/>
            <person name="Zhang Y."/>
            <person name="Li K."/>
            <person name="Lu H.F."/>
            <person name="Shi C."/>
            <person name="Zhu S.T."/>
            <person name="Xiao Z.Y."/>
            <person name="Nan H."/>
            <person name="Yue Y."/>
            <person name="Zhu X.G."/>
            <person name="Wu Y."/>
            <person name="Hong X.N."/>
            <person name="Fan G.Y."/>
            <person name="Tong Y."/>
            <person name="Zhang D."/>
            <person name="Mao C.L."/>
            <person name="Liu Y.L."/>
            <person name="Hao S.J."/>
            <person name="Liu W.Q."/>
            <person name="Lv M.Q."/>
            <person name="Zhang H.B."/>
            <person name="Liu Y."/>
            <person name="Hu-Tang G.R."/>
            <person name="Wang J.P."/>
            <person name="Wang J.H."/>
            <person name="Sun Y.H."/>
            <person name="Ni S.B."/>
            <person name="Chen W.B."/>
            <person name="Zhang X.C."/>
            <person name="Jiao Y.N."/>
            <person name="Eichler E.E."/>
            <person name="Li G.H."/>
            <person name="Liu X."/>
            <person name="Gao L.Z."/>
        </authorList>
    </citation>
    <scope>NUCLEOTIDE SEQUENCE [LARGE SCALE GENOMIC DNA]</scope>
    <source>
        <strain evidence="2">cv. GT1</strain>
        <tissue evidence="1">Leaf</tissue>
    </source>
</reference>
<keyword evidence="2" id="KW-1185">Reference proteome</keyword>
<organism evidence="1 2">
    <name type="scientific">Hevea brasiliensis</name>
    <name type="common">Para rubber tree</name>
    <name type="synonym">Siphonia brasiliensis</name>
    <dbReference type="NCBI Taxonomy" id="3981"/>
    <lineage>
        <taxon>Eukaryota</taxon>
        <taxon>Viridiplantae</taxon>
        <taxon>Streptophyta</taxon>
        <taxon>Embryophyta</taxon>
        <taxon>Tracheophyta</taxon>
        <taxon>Spermatophyta</taxon>
        <taxon>Magnoliopsida</taxon>
        <taxon>eudicotyledons</taxon>
        <taxon>Gunneridae</taxon>
        <taxon>Pentapetalae</taxon>
        <taxon>rosids</taxon>
        <taxon>fabids</taxon>
        <taxon>Malpighiales</taxon>
        <taxon>Euphorbiaceae</taxon>
        <taxon>Crotonoideae</taxon>
        <taxon>Micrandreae</taxon>
        <taxon>Hevea</taxon>
    </lineage>
</organism>
<dbReference type="AlphaFoldDB" id="A0A6A6LD50"/>
<comment type="caution">
    <text evidence="1">The sequence shown here is derived from an EMBL/GenBank/DDBJ whole genome shotgun (WGS) entry which is preliminary data.</text>
</comment>
<gene>
    <name evidence="1" type="ORF">GH714_031636</name>
</gene>
<proteinExistence type="predicted"/>
<name>A0A6A6LD50_HEVBR</name>
<accession>A0A6A6LD50</accession>
<dbReference type="EMBL" id="JAAGAX010000011">
    <property type="protein sequence ID" value="KAF2299340.1"/>
    <property type="molecule type" value="Genomic_DNA"/>
</dbReference>
<protein>
    <submittedName>
        <fullName evidence="1">Uncharacterized protein</fullName>
    </submittedName>
</protein>
<evidence type="ECO:0000313" key="1">
    <source>
        <dbReference type="EMBL" id="KAF2299340.1"/>
    </source>
</evidence>
<evidence type="ECO:0000313" key="2">
    <source>
        <dbReference type="Proteomes" id="UP000467840"/>
    </source>
</evidence>
<dbReference type="Proteomes" id="UP000467840">
    <property type="component" value="Chromosome 1"/>
</dbReference>
<sequence>MGKVRVRFIGKFRRAFGDPRLETFGIKAPWRQVDYQKGKESPEITSIATSGFWDLEDRLGKESCLRLMLLKSKAMFG</sequence>